<proteinExistence type="inferred from homology"/>
<dbReference type="PANTHER" id="PTHR30537:SF26">
    <property type="entry name" value="GLYCINE CLEAVAGE SYSTEM TRANSCRIPTIONAL ACTIVATOR"/>
    <property type="match status" value="1"/>
</dbReference>
<dbReference type="PROSITE" id="PS50931">
    <property type="entry name" value="HTH_LYSR"/>
    <property type="match status" value="1"/>
</dbReference>
<dbReference type="RefSeq" id="WP_049429742.1">
    <property type="nucleotide sequence ID" value="NZ_CP154630.1"/>
</dbReference>
<evidence type="ECO:0000313" key="7">
    <source>
        <dbReference type="Proteomes" id="UP000822271"/>
    </source>
</evidence>
<keyword evidence="2" id="KW-0805">Transcription regulation</keyword>
<dbReference type="PRINTS" id="PR00039">
    <property type="entry name" value="HTHLYSR"/>
</dbReference>
<sequence>MRRKIPSSTSLTAFEAAARHGSFARAAEELSLTEGAISRQIGRLESFLGVPLFERVGNRVRLLPNGERYAAQVRESLDRLDRDSQYLMGQPKDAASLDIAVTPTFALRWLIPRLPAFSRAHPNITVHLCERTDPFALAGSGFDAAVHFEHPAWAGMRTYPLLQEVLVPVCHPALIKGAEARVLLDQLPRLHRRQSPDAWRRYAKASGIPLTNPAVGARYDLHAMLIEAALAGLGVALVPRLYVEAELVQGQLVAPWPQGEAVSKTFCLVLPEPIGLTTGPLLAFSHWLLEEARTARTESGLDGQATRALAGHS</sequence>
<gene>
    <name evidence="6" type="ORF">D7Y33_05890</name>
</gene>
<reference evidence="6" key="2">
    <citation type="journal article" date="2020" name="Front. Microbiol.">
        <title>Genetic Variants of the DSF Quorum Sensing System in Stenotrophomonas maltophilia Influence Virulence and Resistance Phenotypes Among Genotypically Diverse Clinical Isolates.</title>
        <authorList>
            <person name="Yero D."/>
            <person name="Huedo P."/>
            <person name="Conchillo-Sole O."/>
            <person name="Martinez-Servat S."/>
            <person name="Mamat U."/>
            <person name="Coves X."/>
            <person name="Llanas F."/>
            <person name="Roca I."/>
            <person name="Vila J."/>
            <person name="Schaible U.E."/>
            <person name="Daura X."/>
            <person name="Gibert I."/>
        </authorList>
    </citation>
    <scope>NUCLEOTIDE SEQUENCE</scope>
    <source>
        <strain evidence="6">OG156</strain>
    </source>
</reference>
<dbReference type="InterPro" id="IPR000847">
    <property type="entry name" value="LysR_HTH_N"/>
</dbReference>
<evidence type="ECO:0000256" key="1">
    <source>
        <dbReference type="ARBA" id="ARBA00009437"/>
    </source>
</evidence>
<feature type="domain" description="HTH lysR-type" evidence="5">
    <location>
        <begin position="6"/>
        <end position="63"/>
    </location>
</feature>
<dbReference type="AlphaFoldDB" id="A0A2J0SND1"/>
<evidence type="ECO:0000313" key="6">
    <source>
        <dbReference type="EMBL" id="MBA0310551.1"/>
    </source>
</evidence>
<protein>
    <submittedName>
        <fullName evidence="6">LysR family transcriptional regulator</fullName>
    </submittedName>
</protein>
<dbReference type="InterPro" id="IPR036390">
    <property type="entry name" value="WH_DNA-bd_sf"/>
</dbReference>
<dbReference type="Gene3D" id="1.10.10.10">
    <property type="entry name" value="Winged helix-like DNA-binding domain superfamily/Winged helix DNA-binding domain"/>
    <property type="match status" value="1"/>
</dbReference>
<dbReference type="GO" id="GO:0006351">
    <property type="term" value="P:DNA-templated transcription"/>
    <property type="evidence" value="ECO:0007669"/>
    <property type="project" value="TreeGrafter"/>
</dbReference>
<dbReference type="Pfam" id="PF03466">
    <property type="entry name" value="LysR_substrate"/>
    <property type="match status" value="1"/>
</dbReference>
<dbReference type="EMBL" id="RAUE01000010">
    <property type="protein sequence ID" value="MBA0310551.1"/>
    <property type="molecule type" value="Genomic_DNA"/>
</dbReference>
<dbReference type="InterPro" id="IPR005119">
    <property type="entry name" value="LysR_subst-bd"/>
</dbReference>
<comment type="similarity">
    <text evidence="1">Belongs to the LysR transcriptional regulatory family.</text>
</comment>
<evidence type="ECO:0000256" key="4">
    <source>
        <dbReference type="ARBA" id="ARBA00023163"/>
    </source>
</evidence>
<evidence type="ECO:0000256" key="3">
    <source>
        <dbReference type="ARBA" id="ARBA00023125"/>
    </source>
</evidence>
<dbReference type="SUPFAM" id="SSF53850">
    <property type="entry name" value="Periplasmic binding protein-like II"/>
    <property type="match status" value="1"/>
</dbReference>
<keyword evidence="4" id="KW-0804">Transcription</keyword>
<dbReference type="InterPro" id="IPR036388">
    <property type="entry name" value="WH-like_DNA-bd_sf"/>
</dbReference>
<accession>A0A2J0SND1</accession>
<dbReference type="OrthoDB" id="5526340at2"/>
<reference evidence="6" key="1">
    <citation type="submission" date="2018-09" db="EMBL/GenBank/DDBJ databases">
        <authorList>
            <person name="Groschel M."/>
            <person name="Kohl T."/>
            <person name="Conchillo-Sole O."/>
            <person name="Mamat U."/>
            <person name="Yero D."/>
            <person name="Niemann S."/>
            <person name="Daura X."/>
            <person name="Gibert I."/>
        </authorList>
    </citation>
    <scope>NUCLEOTIDE SEQUENCE</scope>
    <source>
        <strain evidence="6">OG156</strain>
    </source>
</reference>
<name>A0A2J0SND1_STEMA</name>
<dbReference type="Gene3D" id="3.40.190.10">
    <property type="entry name" value="Periplasmic binding protein-like II"/>
    <property type="match status" value="2"/>
</dbReference>
<keyword evidence="3" id="KW-0238">DNA-binding</keyword>
<dbReference type="GO" id="GO:0043565">
    <property type="term" value="F:sequence-specific DNA binding"/>
    <property type="evidence" value="ECO:0007669"/>
    <property type="project" value="TreeGrafter"/>
</dbReference>
<comment type="caution">
    <text evidence="6">The sequence shown here is derived from an EMBL/GenBank/DDBJ whole genome shotgun (WGS) entry which is preliminary data.</text>
</comment>
<organism evidence="6 7">
    <name type="scientific">Stenotrophomonas maltophilia</name>
    <name type="common">Pseudomonas maltophilia</name>
    <name type="synonym">Xanthomonas maltophilia</name>
    <dbReference type="NCBI Taxonomy" id="40324"/>
    <lineage>
        <taxon>Bacteria</taxon>
        <taxon>Pseudomonadati</taxon>
        <taxon>Pseudomonadota</taxon>
        <taxon>Gammaproteobacteria</taxon>
        <taxon>Lysobacterales</taxon>
        <taxon>Lysobacteraceae</taxon>
        <taxon>Stenotrophomonas</taxon>
        <taxon>Stenotrophomonas maltophilia group</taxon>
    </lineage>
</organism>
<evidence type="ECO:0000259" key="5">
    <source>
        <dbReference type="PROSITE" id="PS50931"/>
    </source>
</evidence>
<dbReference type="GO" id="GO:0003700">
    <property type="term" value="F:DNA-binding transcription factor activity"/>
    <property type="evidence" value="ECO:0007669"/>
    <property type="project" value="InterPro"/>
</dbReference>
<dbReference type="InterPro" id="IPR058163">
    <property type="entry name" value="LysR-type_TF_proteobact-type"/>
</dbReference>
<dbReference type="SUPFAM" id="SSF46785">
    <property type="entry name" value="Winged helix' DNA-binding domain"/>
    <property type="match status" value="1"/>
</dbReference>
<dbReference type="Pfam" id="PF00126">
    <property type="entry name" value="HTH_1"/>
    <property type="match status" value="1"/>
</dbReference>
<evidence type="ECO:0000256" key="2">
    <source>
        <dbReference type="ARBA" id="ARBA00023015"/>
    </source>
</evidence>
<dbReference type="Proteomes" id="UP000822271">
    <property type="component" value="Unassembled WGS sequence"/>
</dbReference>
<dbReference type="PANTHER" id="PTHR30537">
    <property type="entry name" value="HTH-TYPE TRANSCRIPTIONAL REGULATOR"/>
    <property type="match status" value="1"/>
</dbReference>